<dbReference type="Proteomes" id="UP000023152">
    <property type="component" value="Unassembled WGS sequence"/>
</dbReference>
<accession>X6MNI0</accession>
<keyword evidence="2" id="KW-0812">Transmembrane</keyword>
<dbReference type="AlphaFoldDB" id="X6MNI0"/>
<evidence type="ECO:0000313" key="3">
    <source>
        <dbReference type="EMBL" id="ETO15379.1"/>
    </source>
</evidence>
<keyword evidence="4" id="KW-1185">Reference proteome</keyword>
<feature type="compositionally biased region" description="Basic and acidic residues" evidence="1">
    <location>
        <begin position="300"/>
        <end position="311"/>
    </location>
</feature>
<sequence length="318" mass="37508">MFFDDRPLCKNILERDEVTLAIERAEIEEYFTGQHLCFWLHRYRMDEGGVYGKIYPRKEIVIGKKEKVIDLKKKIVELYKNEQMSVENIVIMKGWSTVTMTPQSCSRLEWYHNTVLKTLPQDHGKSEEELFAMQRDAIAVQNEEIIGTPSGFHLRSGDVLVWQDMLCAHFFFFFFVKIKPNKNFFHFCYKHVFLLLIDVVVVVVVVLPYTKRLQKNPNFKPGTNFRTTTGPFETSLTILTHEEWQQREQQKKLDEEKRAKEKALVQEQAQTNPSTAVENSTDEEFNKKDKPIIMSNDEVDLQKKIQEENKSLQRKKSF</sequence>
<protein>
    <submittedName>
        <fullName evidence="3">Uncharacterized protein</fullName>
    </submittedName>
</protein>
<feature type="transmembrane region" description="Helical" evidence="2">
    <location>
        <begin position="188"/>
        <end position="209"/>
    </location>
</feature>
<evidence type="ECO:0000256" key="2">
    <source>
        <dbReference type="SAM" id="Phobius"/>
    </source>
</evidence>
<dbReference type="EMBL" id="ASPP01019182">
    <property type="protein sequence ID" value="ETO15379.1"/>
    <property type="molecule type" value="Genomic_DNA"/>
</dbReference>
<gene>
    <name evidence="3" type="ORF">RFI_21985</name>
</gene>
<keyword evidence="2" id="KW-1133">Transmembrane helix</keyword>
<name>X6MNI0_RETFI</name>
<comment type="caution">
    <text evidence="3">The sequence shown here is derived from an EMBL/GenBank/DDBJ whole genome shotgun (WGS) entry which is preliminary data.</text>
</comment>
<feature type="compositionally biased region" description="Polar residues" evidence="1">
    <location>
        <begin position="267"/>
        <end position="279"/>
    </location>
</feature>
<evidence type="ECO:0000313" key="4">
    <source>
        <dbReference type="Proteomes" id="UP000023152"/>
    </source>
</evidence>
<evidence type="ECO:0000256" key="1">
    <source>
        <dbReference type="SAM" id="MobiDB-lite"/>
    </source>
</evidence>
<feature type="transmembrane region" description="Helical" evidence="2">
    <location>
        <begin position="159"/>
        <end position="176"/>
    </location>
</feature>
<keyword evidence="2" id="KW-0472">Membrane</keyword>
<proteinExistence type="predicted"/>
<reference evidence="3 4" key="1">
    <citation type="journal article" date="2013" name="Curr. Biol.">
        <title>The Genome of the Foraminiferan Reticulomyxa filosa.</title>
        <authorList>
            <person name="Glockner G."/>
            <person name="Hulsmann N."/>
            <person name="Schleicher M."/>
            <person name="Noegel A.A."/>
            <person name="Eichinger L."/>
            <person name="Gallinger C."/>
            <person name="Pawlowski J."/>
            <person name="Sierra R."/>
            <person name="Euteneuer U."/>
            <person name="Pillet L."/>
            <person name="Moustafa A."/>
            <person name="Platzer M."/>
            <person name="Groth M."/>
            <person name="Szafranski K."/>
            <person name="Schliwa M."/>
        </authorList>
    </citation>
    <scope>NUCLEOTIDE SEQUENCE [LARGE SCALE GENOMIC DNA]</scope>
</reference>
<organism evidence="3 4">
    <name type="scientific">Reticulomyxa filosa</name>
    <dbReference type="NCBI Taxonomy" id="46433"/>
    <lineage>
        <taxon>Eukaryota</taxon>
        <taxon>Sar</taxon>
        <taxon>Rhizaria</taxon>
        <taxon>Retaria</taxon>
        <taxon>Foraminifera</taxon>
        <taxon>Monothalamids</taxon>
        <taxon>Reticulomyxidae</taxon>
        <taxon>Reticulomyxa</taxon>
    </lineage>
</organism>
<feature type="compositionally biased region" description="Basic and acidic residues" evidence="1">
    <location>
        <begin position="247"/>
        <end position="264"/>
    </location>
</feature>
<feature type="region of interest" description="Disordered" evidence="1">
    <location>
        <begin position="247"/>
        <end position="318"/>
    </location>
</feature>